<keyword evidence="3" id="KW-0564">Palmitate</keyword>
<evidence type="ECO:0000256" key="4">
    <source>
        <dbReference type="ARBA" id="ARBA00023288"/>
    </source>
</evidence>
<keyword evidence="8" id="KW-1185">Reference proteome</keyword>
<feature type="signal peptide" evidence="5">
    <location>
        <begin position="1"/>
        <end position="25"/>
    </location>
</feature>
<dbReference type="Pfam" id="PF09864">
    <property type="entry name" value="MliC"/>
    <property type="match status" value="1"/>
</dbReference>
<accession>A0ABV2QTX1</accession>
<feature type="domain" description="C-type lysozyme inhibitor" evidence="6">
    <location>
        <begin position="54"/>
        <end position="122"/>
    </location>
</feature>
<evidence type="ECO:0000313" key="7">
    <source>
        <dbReference type="EMBL" id="MET4632460.1"/>
    </source>
</evidence>
<organism evidence="7 8">
    <name type="scientific">Kaistia defluvii</name>
    <dbReference type="NCBI Taxonomy" id="410841"/>
    <lineage>
        <taxon>Bacteria</taxon>
        <taxon>Pseudomonadati</taxon>
        <taxon>Pseudomonadota</taxon>
        <taxon>Alphaproteobacteria</taxon>
        <taxon>Hyphomicrobiales</taxon>
        <taxon>Kaistiaceae</taxon>
        <taxon>Kaistia</taxon>
    </lineage>
</organism>
<gene>
    <name evidence="7" type="ORF">ABIE08_000373</name>
</gene>
<keyword evidence="1 5" id="KW-0732">Signal</keyword>
<dbReference type="SUPFAM" id="SSF141488">
    <property type="entry name" value="YdhA-like"/>
    <property type="match status" value="1"/>
</dbReference>
<keyword evidence="4" id="KW-0449">Lipoprotein</keyword>
<sequence>MNPLRPCLALALAFAVGTLATHAHAADLMPADAATVEPAAAEAAASAPAKSFAYHCADGTKVTARFSSPDQPDGFVDLTLADGKAVTLPQAVSADGGRYTKDDIEFWIKGNGATLTIAGKATTCETKD</sequence>
<dbReference type="EMBL" id="JBEPSM010000001">
    <property type="protein sequence ID" value="MET4632460.1"/>
    <property type="molecule type" value="Genomic_DNA"/>
</dbReference>
<evidence type="ECO:0000256" key="1">
    <source>
        <dbReference type="ARBA" id="ARBA00022729"/>
    </source>
</evidence>
<evidence type="ECO:0000256" key="3">
    <source>
        <dbReference type="ARBA" id="ARBA00023139"/>
    </source>
</evidence>
<protein>
    <submittedName>
        <fullName evidence="7">Membrane-bound inhibitor of C-type lysozyme</fullName>
    </submittedName>
</protein>
<keyword evidence="2" id="KW-0472">Membrane</keyword>
<dbReference type="RefSeq" id="WP_354548298.1">
    <property type="nucleotide sequence ID" value="NZ_JBEPSM010000001.1"/>
</dbReference>
<evidence type="ECO:0000256" key="2">
    <source>
        <dbReference type="ARBA" id="ARBA00023136"/>
    </source>
</evidence>
<dbReference type="Proteomes" id="UP001549321">
    <property type="component" value="Unassembled WGS sequence"/>
</dbReference>
<evidence type="ECO:0000256" key="5">
    <source>
        <dbReference type="SAM" id="SignalP"/>
    </source>
</evidence>
<dbReference type="Gene3D" id="2.40.128.200">
    <property type="match status" value="1"/>
</dbReference>
<dbReference type="InterPro" id="IPR018660">
    <property type="entry name" value="MliC"/>
</dbReference>
<evidence type="ECO:0000313" key="8">
    <source>
        <dbReference type="Proteomes" id="UP001549321"/>
    </source>
</evidence>
<reference evidence="7 8" key="1">
    <citation type="submission" date="2024-06" db="EMBL/GenBank/DDBJ databases">
        <title>Sorghum-associated microbial communities from plants grown in Nebraska, USA.</title>
        <authorList>
            <person name="Schachtman D."/>
        </authorList>
    </citation>
    <scope>NUCLEOTIDE SEQUENCE [LARGE SCALE GENOMIC DNA]</scope>
    <source>
        <strain evidence="7 8">3207</strain>
    </source>
</reference>
<comment type="caution">
    <text evidence="7">The sequence shown here is derived from an EMBL/GenBank/DDBJ whole genome shotgun (WGS) entry which is preliminary data.</text>
</comment>
<evidence type="ECO:0000259" key="6">
    <source>
        <dbReference type="Pfam" id="PF09864"/>
    </source>
</evidence>
<dbReference type="InterPro" id="IPR036328">
    <property type="entry name" value="MliC_sf"/>
</dbReference>
<proteinExistence type="predicted"/>
<feature type="chain" id="PRO_5046750230" evidence="5">
    <location>
        <begin position="26"/>
        <end position="128"/>
    </location>
</feature>
<name>A0ABV2QTX1_9HYPH</name>